<feature type="compositionally biased region" description="Polar residues" evidence="1">
    <location>
        <begin position="27"/>
        <end position="38"/>
    </location>
</feature>
<dbReference type="EMBL" id="LUCH01006678">
    <property type="protein sequence ID" value="KAF5397170.1"/>
    <property type="molecule type" value="Genomic_DNA"/>
</dbReference>
<evidence type="ECO:0000313" key="3">
    <source>
        <dbReference type="Proteomes" id="UP000748531"/>
    </source>
</evidence>
<feature type="region of interest" description="Disordered" evidence="1">
    <location>
        <begin position="212"/>
        <end position="244"/>
    </location>
</feature>
<protein>
    <submittedName>
        <fullName evidence="2">Uncharacterized protein</fullName>
    </submittedName>
</protein>
<evidence type="ECO:0000256" key="1">
    <source>
        <dbReference type="SAM" id="MobiDB-lite"/>
    </source>
</evidence>
<dbReference type="Proteomes" id="UP000748531">
    <property type="component" value="Unassembled WGS sequence"/>
</dbReference>
<reference evidence="2" key="1">
    <citation type="submission" date="2019-05" db="EMBL/GenBank/DDBJ databases">
        <title>Annotation for the trematode Paragonimus heterotremus.</title>
        <authorList>
            <person name="Choi Y.-J."/>
        </authorList>
    </citation>
    <scope>NUCLEOTIDE SEQUENCE</scope>
    <source>
        <strain evidence="2">LC</strain>
    </source>
</reference>
<evidence type="ECO:0000313" key="2">
    <source>
        <dbReference type="EMBL" id="KAF5397170.1"/>
    </source>
</evidence>
<comment type="caution">
    <text evidence="2">The sequence shown here is derived from an EMBL/GenBank/DDBJ whole genome shotgun (WGS) entry which is preliminary data.</text>
</comment>
<proteinExistence type="predicted"/>
<name>A0A8J4SKF8_9TREM</name>
<feature type="region of interest" description="Disordered" evidence="1">
    <location>
        <begin position="26"/>
        <end position="46"/>
    </location>
</feature>
<feature type="region of interest" description="Disordered" evidence="1">
    <location>
        <begin position="110"/>
        <end position="129"/>
    </location>
</feature>
<accession>A0A8J4SKF8</accession>
<sequence length="286" mass="30535">MRRRKSRHKLAAIEFLSNISFDGYNHTKPSTTGRSDCFSSPRKPRYGQTANSQFEIAYPVLEPRLEPQHLPVTACVNGGCSSGKDVLGSLRLNKGSQPSIDQSHELVKEQVSNPPVTHTSNRSTSIRTNVDGTYSSASVVHHRAIVRACGRVKNGTNRDFDANAVTCSGALNELSSKSRLAVCSPGFSRTVLAVFSVLAFQRTAAIGVVAKAGQRTQRATPGRSSGDSDTSAPPHLGSSQGKQVTNNTIAVRDTGFSLFGVDHTPAVLALPLPLSSLRPFGDEVGH</sequence>
<feature type="compositionally biased region" description="Polar residues" evidence="1">
    <location>
        <begin position="214"/>
        <end position="244"/>
    </location>
</feature>
<organism evidence="2 3">
    <name type="scientific">Paragonimus heterotremus</name>
    <dbReference type="NCBI Taxonomy" id="100268"/>
    <lineage>
        <taxon>Eukaryota</taxon>
        <taxon>Metazoa</taxon>
        <taxon>Spiralia</taxon>
        <taxon>Lophotrochozoa</taxon>
        <taxon>Platyhelminthes</taxon>
        <taxon>Trematoda</taxon>
        <taxon>Digenea</taxon>
        <taxon>Plagiorchiida</taxon>
        <taxon>Troglotremata</taxon>
        <taxon>Troglotrematidae</taxon>
        <taxon>Paragonimus</taxon>
    </lineage>
</organism>
<gene>
    <name evidence="2" type="ORF">PHET_09920</name>
</gene>
<keyword evidence="3" id="KW-1185">Reference proteome</keyword>
<dbReference type="AlphaFoldDB" id="A0A8J4SKF8"/>